<feature type="domain" description="Serine/threonine specific protein phosphatases" evidence="3">
    <location>
        <begin position="247"/>
        <end position="252"/>
    </location>
</feature>
<dbReference type="GO" id="GO:0005737">
    <property type="term" value="C:cytoplasm"/>
    <property type="evidence" value="ECO:0007669"/>
    <property type="project" value="TreeGrafter"/>
</dbReference>
<feature type="non-terminal residue" evidence="4">
    <location>
        <position position="257"/>
    </location>
</feature>
<dbReference type="EMBL" id="BTRK01000005">
    <property type="protein sequence ID" value="GMR52691.1"/>
    <property type="molecule type" value="Genomic_DNA"/>
</dbReference>
<comment type="similarity">
    <text evidence="1">Belongs to the PPP phosphatase family.</text>
</comment>
<evidence type="ECO:0000259" key="3">
    <source>
        <dbReference type="PROSITE" id="PS00125"/>
    </source>
</evidence>
<comment type="catalytic activity">
    <reaction evidence="1">
        <text>O-phospho-L-threonyl-[protein] + H2O = L-threonyl-[protein] + phosphate</text>
        <dbReference type="Rhea" id="RHEA:47004"/>
        <dbReference type="Rhea" id="RHEA-COMP:11060"/>
        <dbReference type="Rhea" id="RHEA-COMP:11605"/>
        <dbReference type="ChEBI" id="CHEBI:15377"/>
        <dbReference type="ChEBI" id="CHEBI:30013"/>
        <dbReference type="ChEBI" id="CHEBI:43474"/>
        <dbReference type="ChEBI" id="CHEBI:61977"/>
        <dbReference type="EC" id="3.1.3.16"/>
    </reaction>
</comment>
<dbReference type="InterPro" id="IPR029052">
    <property type="entry name" value="Metallo-depent_PP-like"/>
</dbReference>
<dbReference type="InterPro" id="IPR050341">
    <property type="entry name" value="PP1_catalytic_subunit"/>
</dbReference>
<dbReference type="Gene3D" id="3.60.21.10">
    <property type="match status" value="1"/>
</dbReference>
<proteinExistence type="inferred from homology"/>
<comment type="caution">
    <text evidence="4">The sequence shown here is derived from an EMBL/GenBank/DDBJ whole genome shotgun (WGS) entry which is preliminary data.</text>
</comment>
<evidence type="ECO:0000313" key="5">
    <source>
        <dbReference type="Proteomes" id="UP001328107"/>
    </source>
</evidence>
<evidence type="ECO:0000313" key="4">
    <source>
        <dbReference type="EMBL" id="GMR52691.1"/>
    </source>
</evidence>
<feature type="region of interest" description="Disordered" evidence="2">
    <location>
        <begin position="1"/>
        <end position="66"/>
    </location>
</feature>
<dbReference type="InterPro" id="IPR006186">
    <property type="entry name" value="Ser/Thr-sp_prot-phosphatase"/>
</dbReference>
<dbReference type="PROSITE" id="PS00125">
    <property type="entry name" value="SER_THR_PHOSPHATASE"/>
    <property type="match status" value="1"/>
</dbReference>
<evidence type="ECO:0000256" key="1">
    <source>
        <dbReference type="RuleBase" id="RU004273"/>
    </source>
</evidence>
<organism evidence="4 5">
    <name type="scientific">Pristionchus mayeri</name>
    <dbReference type="NCBI Taxonomy" id="1317129"/>
    <lineage>
        <taxon>Eukaryota</taxon>
        <taxon>Metazoa</taxon>
        <taxon>Ecdysozoa</taxon>
        <taxon>Nematoda</taxon>
        <taxon>Chromadorea</taxon>
        <taxon>Rhabditida</taxon>
        <taxon>Rhabditina</taxon>
        <taxon>Diplogasteromorpha</taxon>
        <taxon>Diplogasteroidea</taxon>
        <taxon>Neodiplogasteridae</taxon>
        <taxon>Pristionchus</taxon>
    </lineage>
</organism>
<feature type="compositionally biased region" description="Basic and acidic residues" evidence="2">
    <location>
        <begin position="1"/>
        <end position="46"/>
    </location>
</feature>
<dbReference type="PANTHER" id="PTHR11668:SF491">
    <property type="entry name" value="SERINE_THREONINE-PROTEIN PHOSPHATASE"/>
    <property type="match status" value="1"/>
</dbReference>
<reference evidence="5" key="1">
    <citation type="submission" date="2022-10" db="EMBL/GenBank/DDBJ databases">
        <title>Genome assembly of Pristionchus species.</title>
        <authorList>
            <person name="Yoshida K."/>
            <person name="Sommer R.J."/>
        </authorList>
    </citation>
    <scope>NUCLEOTIDE SEQUENCE [LARGE SCALE GENOMIC DNA]</scope>
    <source>
        <strain evidence="5">RS5460</strain>
    </source>
</reference>
<keyword evidence="1" id="KW-0378">Hydrolase</keyword>
<evidence type="ECO:0000256" key="2">
    <source>
        <dbReference type="SAM" id="MobiDB-lite"/>
    </source>
</evidence>
<accession>A0AAN5CXT6</accession>
<dbReference type="Pfam" id="PF00149">
    <property type="entry name" value="Metallophos"/>
    <property type="match status" value="1"/>
</dbReference>
<dbReference type="AlphaFoldDB" id="A0AAN5CXT6"/>
<keyword evidence="5" id="KW-1185">Reference proteome</keyword>
<dbReference type="EC" id="3.1.3.16" evidence="1"/>
<protein>
    <recommendedName>
        <fullName evidence="1">Serine/threonine-protein phosphatase</fullName>
        <ecNumber evidence="1">3.1.3.16</ecNumber>
    </recommendedName>
</protein>
<dbReference type="PRINTS" id="PR00114">
    <property type="entry name" value="STPHPHTASE"/>
</dbReference>
<name>A0AAN5CXT6_9BILA</name>
<gene>
    <name evidence="4" type="ORF">PMAYCL1PPCAC_22886</name>
</gene>
<dbReference type="GO" id="GO:0005634">
    <property type="term" value="C:nucleus"/>
    <property type="evidence" value="ECO:0007669"/>
    <property type="project" value="TreeGrafter"/>
</dbReference>
<dbReference type="Proteomes" id="UP001328107">
    <property type="component" value="Unassembled WGS sequence"/>
</dbReference>
<dbReference type="GO" id="GO:0004722">
    <property type="term" value="F:protein serine/threonine phosphatase activity"/>
    <property type="evidence" value="ECO:0007669"/>
    <property type="project" value="UniProtKB-EC"/>
</dbReference>
<dbReference type="SMART" id="SM00156">
    <property type="entry name" value="PP2Ac"/>
    <property type="match status" value="1"/>
</dbReference>
<dbReference type="PANTHER" id="PTHR11668">
    <property type="entry name" value="SERINE/THREONINE PROTEIN PHOSPHATASE"/>
    <property type="match status" value="1"/>
</dbReference>
<dbReference type="InterPro" id="IPR004843">
    <property type="entry name" value="Calcineurin-like_PHP"/>
</dbReference>
<dbReference type="CDD" id="cd00144">
    <property type="entry name" value="MPP_PPP_family"/>
    <property type="match status" value="1"/>
</dbReference>
<dbReference type="SUPFAM" id="SSF56300">
    <property type="entry name" value="Metallo-dependent phosphatases"/>
    <property type="match status" value="1"/>
</dbReference>
<sequence>MVEEKKNEDNKKPAVKKKTVEEDEKKGLTRKKTVEDRTSEDKEKNGPARKKPPPKSVMGSCEPLFGSKETFSKESTFEYEDLDVRTLEKDAVDSVMSLISTEVEKAPEYSARDAADSDIIVPDPRAALKKKLGRVIKQVTKKKYAGNHYPFNFNDVTKTIKMAKNLLMKEPVVMTCKAPAVIVGDLHGQYADLLRIFSSFEKDGIPGYLTSRYVFLGDYVDRGKQSLEVLMLCFWLKILCPDQFVLLRGNHEFRAIN</sequence>